<feature type="coiled-coil region" evidence="1">
    <location>
        <begin position="3"/>
        <end position="37"/>
    </location>
</feature>
<dbReference type="EMBL" id="CP021422">
    <property type="protein sequence ID" value="ASB39818.1"/>
    <property type="molecule type" value="Genomic_DNA"/>
</dbReference>
<evidence type="ECO:0000256" key="1">
    <source>
        <dbReference type="SAM" id="Coils"/>
    </source>
</evidence>
<dbReference type="EMBL" id="CP065321">
    <property type="protein sequence ID" value="QQR29111.1"/>
    <property type="molecule type" value="Genomic_DNA"/>
</dbReference>
<proteinExistence type="predicted"/>
<reference evidence="4" key="2">
    <citation type="submission" date="2017-05" db="EMBL/GenBank/DDBJ databases">
        <title>Improved OligoMM genomes.</title>
        <authorList>
            <person name="Garzetti D."/>
        </authorList>
    </citation>
    <scope>NUCLEOTIDE SEQUENCE [LARGE SCALE GENOMIC DNA]</scope>
    <source>
        <strain evidence="4">KB18</strain>
    </source>
</reference>
<name>A0A1Z2XMZ4_9FIRM</name>
<dbReference type="InterPro" id="IPR024215">
    <property type="entry name" value="DUF3847"/>
</dbReference>
<reference evidence="2" key="1">
    <citation type="journal article" date="2017" name="Genome Announc.">
        <title>High-Quality Whole-Genome Sequences of the Oligo-Mouse-Microbiota Bacterial Community.</title>
        <authorList>
            <person name="Garzetti D."/>
            <person name="Brugiroux S."/>
            <person name="Bunk B."/>
            <person name="Pukall R."/>
            <person name="McCoy K.D."/>
            <person name="Macpherson A.J."/>
            <person name="Stecher B."/>
        </authorList>
    </citation>
    <scope>NUCLEOTIDE SEQUENCE</scope>
    <source>
        <strain evidence="2">KB18</strain>
    </source>
</reference>
<keyword evidence="4" id="KW-1185">Reference proteome</keyword>
<dbReference type="Proteomes" id="UP000596035">
    <property type="component" value="Chromosome"/>
</dbReference>
<dbReference type="Proteomes" id="UP000196710">
    <property type="component" value="Chromosome"/>
</dbReference>
<dbReference type="AlphaFoldDB" id="A0A1Z2XMZ4"/>
<keyword evidence="1" id="KW-0175">Coiled coil</keyword>
<evidence type="ECO:0000313" key="3">
    <source>
        <dbReference type="EMBL" id="QQR29111.1"/>
    </source>
</evidence>
<sequence>MDKASLEAEKAHAEKEISQLESRQKILLNRIRKEERNARTSRLCRHGAILEGVFPAVLDADGEAIKEFLIALSRLPGAGEVAEKTLSAEDAG</sequence>
<accession>A0A1Z2XMZ4</accession>
<evidence type="ECO:0000313" key="2">
    <source>
        <dbReference type="EMBL" id="ASB39818.1"/>
    </source>
</evidence>
<dbReference type="Pfam" id="PF12958">
    <property type="entry name" value="DUF3847"/>
    <property type="match status" value="1"/>
</dbReference>
<dbReference type="RefSeq" id="WP_066535572.1">
    <property type="nucleotide sequence ID" value="NZ_CP021422.1"/>
</dbReference>
<protein>
    <submittedName>
        <fullName evidence="3">DUF3847 domain-containing protein</fullName>
    </submittedName>
</protein>
<gene>
    <name evidence="2" type="ORF">ADH66_03630</name>
    <name evidence="3" type="ORF">I5Q82_13695</name>
</gene>
<evidence type="ECO:0000313" key="5">
    <source>
        <dbReference type="Proteomes" id="UP000596035"/>
    </source>
</evidence>
<organism evidence="3 5">
    <name type="scientific">Acutalibacter muris</name>
    <dbReference type="NCBI Taxonomy" id="1796620"/>
    <lineage>
        <taxon>Bacteria</taxon>
        <taxon>Bacillati</taxon>
        <taxon>Bacillota</taxon>
        <taxon>Clostridia</taxon>
        <taxon>Eubacteriales</taxon>
        <taxon>Acutalibacteraceae</taxon>
        <taxon>Acutalibacter</taxon>
    </lineage>
</organism>
<dbReference type="KEGG" id="amur:ADH66_03630"/>
<reference evidence="3 5" key="3">
    <citation type="submission" date="2020-11" db="EMBL/GenBank/DDBJ databases">
        <title>Closed and high quality bacterial genomes of the OMM12 community.</title>
        <authorList>
            <person name="Marbouty M."/>
            <person name="Lamy-Besnier Q."/>
            <person name="Debarbieux L."/>
            <person name="Koszul R."/>
        </authorList>
    </citation>
    <scope>NUCLEOTIDE SEQUENCE [LARGE SCALE GENOMIC DNA]</scope>
    <source>
        <strain evidence="3 5">KB18</strain>
    </source>
</reference>
<evidence type="ECO:0000313" key="4">
    <source>
        <dbReference type="Proteomes" id="UP000196710"/>
    </source>
</evidence>